<evidence type="ECO:0000313" key="1">
    <source>
        <dbReference type="EMBL" id="MBV3382325.1"/>
    </source>
</evidence>
<dbReference type="Proteomes" id="UP001196408">
    <property type="component" value="Unassembled WGS sequence"/>
</dbReference>
<accession>A0AAW4MQC6</accession>
<dbReference type="EMBL" id="JAHOEF010000015">
    <property type="protein sequence ID" value="MBV3382325.1"/>
    <property type="molecule type" value="Genomic_DNA"/>
</dbReference>
<evidence type="ECO:0000313" key="4">
    <source>
        <dbReference type="Proteomes" id="UP001197492"/>
    </source>
</evidence>
<dbReference type="EMBL" id="JAHOEL010000016">
    <property type="protein sequence ID" value="MBV3392384.1"/>
    <property type="molecule type" value="Genomic_DNA"/>
</dbReference>
<evidence type="ECO:0000313" key="3">
    <source>
        <dbReference type="Proteomes" id="UP001196408"/>
    </source>
</evidence>
<keyword evidence="4" id="KW-1185">Reference proteome</keyword>
<comment type="caution">
    <text evidence="1">The sequence shown here is derived from an EMBL/GenBank/DDBJ whole genome shotgun (WGS) entry which is preliminary data.</text>
</comment>
<evidence type="ECO:0008006" key="5">
    <source>
        <dbReference type="Google" id="ProtNLM"/>
    </source>
</evidence>
<gene>
    <name evidence="1" type="ORF">KSV97_03575</name>
    <name evidence="2" type="ORF">KSW06_03760</name>
</gene>
<dbReference type="AlphaFoldDB" id="A0AAW4MQC6"/>
<protein>
    <recommendedName>
        <fullName evidence="5">Phage transcriptional regulator, RinA family</fullName>
    </recommendedName>
</protein>
<organism evidence="1 3">
    <name type="scientific">Catenibacterium mitsuokai</name>
    <dbReference type="NCBI Taxonomy" id="100886"/>
    <lineage>
        <taxon>Bacteria</taxon>
        <taxon>Bacillati</taxon>
        <taxon>Bacillota</taxon>
        <taxon>Erysipelotrichia</taxon>
        <taxon>Erysipelotrichales</taxon>
        <taxon>Coprobacillaceae</taxon>
        <taxon>Catenibacterium</taxon>
    </lineage>
</organism>
<name>A0AAW4MQC6_9FIRM</name>
<reference evidence="1 4" key="1">
    <citation type="submission" date="2021-06" db="EMBL/GenBank/DDBJ databases">
        <title>Collection of gut derived symbiotic bacterial strains cultured from healthy donors.</title>
        <authorList>
            <person name="Lin H."/>
            <person name="Littmann E."/>
            <person name="Pamer E.G."/>
        </authorList>
    </citation>
    <scope>NUCLEOTIDE SEQUENCE</scope>
    <source>
        <strain evidence="2 4">MSK.21.70</strain>
        <strain evidence="1">MSK.21.82</strain>
    </source>
</reference>
<evidence type="ECO:0000313" key="2">
    <source>
        <dbReference type="EMBL" id="MBV3392384.1"/>
    </source>
</evidence>
<sequence>MTPEETRNYLKSYRNMRNRVEYINNKMINVKSIRYDDSPNGSYSEPKTQNDYIMMKDKYIAQMSLIREDIEKLDNMNHRDALFYKYVELMSDYDIADLMQYSVGTVRNFLYSGIDELSKIIRD</sequence>
<dbReference type="Proteomes" id="UP001197492">
    <property type="component" value="Unassembled WGS sequence"/>
</dbReference>
<dbReference type="RefSeq" id="WP_217747288.1">
    <property type="nucleotide sequence ID" value="NZ_JAHOEB010000016.1"/>
</dbReference>
<proteinExistence type="predicted"/>